<accession>A0AAQ4DMV9</accession>
<dbReference type="EMBL" id="JARKHS020028975">
    <property type="protein sequence ID" value="KAK8763799.1"/>
    <property type="molecule type" value="Genomic_DNA"/>
</dbReference>
<keyword evidence="2" id="KW-1185">Reference proteome</keyword>
<dbReference type="Proteomes" id="UP001321473">
    <property type="component" value="Unassembled WGS sequence"/>
</dbReference>
<dbReference type="AlphaFoldDB" id="A0AAQ4DMV9"/>
<comment type="caution">
    <text evidence="1">The sequence shown here is derived from an EMBL/GenBank/DDBJ whole genome shotgun (WGS) entry which is preliminary data.</text>
</comment>
<organism evidence="1 2">
    <name type="scientific">Amblyomma americanum</name>
    <name type="common">Lone star tick</name>
    <dbReference type="NCBI Taxonomy" id="6943"/>
    <lineage>
        <taxon>Eukaryota</taxon>
        <taxon>Metazoa</taxon>
        <taxon>Ecdysozoa</taxon>
        <taxon>Arthropoda</taxon>
        <taxon>Chelicerata</taxon>
        <taxon>Arachnida</taxon>
        <taxon>Acari</taxon>
        <taxon>Parasitiformes</taxon>
        <taxon>Ixodida</taxon>
        <taxon>Ixodoidea</taxon>
        <taxon>Ixodidae</taxon>
        <taxon>Amblyomminae</taxon>
        <taxon>Amblyomma</taxon>
    </lineage>
</organism>
<reference evidence="1 2" key="1">
    <citation type="journal article" date="2023" name="Arcadia Sci">
        <title>De novo assembly of a long-read Amblyomma americanum tick genome.</title>
        <authorList>
            <person name="Chou S."/>
            <person name="Poskanzer K.E."/>
            <person name="Rollins M."/>
            <person name="Thuy-Boun P.S."/>
        </authorList>
    </citation>
    <scope>NUCLEOTIDE SEQUENCE [LARGE SCALE GENOMIC DNA]</scope>
    <source>
        <strain evidence="1">F_SG_1</strain>
        <tissue evidence="1">Salivary glands</tissue>
    </source>
</reference>
<proteinExistence type="predicted"/>
<sequence>MPPRAPRAVNSKGDTVTILIATISSVKPTSIPQIDDHWNQEFLRDDTSASSSTTENNVNVIAKLEQYITSARCRSSRAPDTSPPVT</sequence>
<protein>
    <submittedName>
        <fullName evidence="1">Uncharacterized protein</fullName>
    </submittedName>
</protein>
<evidence type="ECO:0000313" key="2">
    <source>
        <dbReference type="Proteomes" id="UP001321473"/>
    </source>
</evidence>
<gene>
    <name evidence="1" type="ORF">V5799_033584</name>
</gene>
<evidence type="ECO:0000313" key="1">
    <source>
        <dbReference type="EMBL" id="KAK8763799.1"/>
    </source>
</evidence>
<name>A0AAQ4DMV9_AMBAM</name>